<evidence type="ECO:0000313" key="2">
    <source>
        <dbReference type="Proteomes" id="UP001314170"/>
    </source>
</evidence>
<organism evidence="1 2">
    <name type="scientific">Dovyalis caffra</name>
    <dbReference type="NCBI Taxonomy" id="77055"/>
    <lineage>
        <taxon>Eukaryota</taxon>
        <taxon>Viridiplantae</taxon>
        <taxon>Streptophyta</taxon>
        <taxon>Embryophyta</taxon>
        <taxon>Tracheophyta</taxon>
        <taxon>Spermatophyta</taxon>
        <taxon>Magnoliopsida</taxon>
        <taxon>eudicotyledons</taxon>
        <taxon>Gunneridae</taxon>
        <taxon>Pentapetalae</taxon>
        <taxon>rosids</taxon>
        <taxon>fabids</taxon>
        <taxon>Malpighiales</taxon>
        <taxon>Salicaceae</taxon>
        <taxon>Flacourtieae</taxon>
        <taxon>Dovyalis</taxon>
    </lineage>
</organism>
<proteinExistence type="predicted"/>
<dbReference type="AlphaFoldDB" id="A0AAV1R025"/>
<accession>A0AAV1R025</accession>
<protein>
    <submittedName>
        <fullName evidence="1">Uncharacterized protein</fullName>
    </submittedName>
</protein>
<dbReference type="EMBL" id="CAWUPB010000851">
    <property type="protein sequence ID" value="CAK7326212.1"/>
    <property type="molecule type" value="Genomic_DNA"/>
</dbReference>
<sequence length="59" mass="6841">MERDIRGKKIKREELTSVKQLSSSDNKDRCKKCSAFFMRDMLVATAIRLLPVCSNNQYS</sequence>
<reference evidence="1 2" key="1">
    <citation type="submission" date="2024-01" db="EMBL/GenBank/DDBJ databases">
        <authorList>
            <person name="Waweru B."/>
        </authorList>
    </citation>
    <scope>NUCLEOTIDE SEQUENCE [LARGE SCALE GENOMIC DNA]</scope>
</reference>
<evidence type="ECO:0000313" key="1">
    <source>
        <dbReference type="EMBL" id="CAK7326212.1"/>
    </source>
</evidence>
<keyword evidence="2" id="KW-1185">Reference proteome</keyword>
<dbReference type="Proteomes" id="UP001314170">
    <property type="component" value="Unassembled WGS sequence"/>
</dbReference>
<gene>
    <name evidence="1" type="ORF">DCAF_LOCUS3909</name>
</gene>
<name>A0AAV1R025_9ROSI</name>
<comment type="caution">
    <text evidence="1">The sequence shown here is derived from an EMBL/GenBank/DDBJ whole genome shotgun (WGS) entry which is preliminary data.</text>
</comment>